<name>A0A653L6A1_AERVE</name>
<dbReference type="Proteomes" id="UP000439123">
    <property type="component" value="Unassembled WGS sequence"/>
</dbReference>
<dbReference type="EMBL" id="CABWLC010000017">
    <property type="protein sequence ID" value="VXA86988.1"/>
    <property type="molecule type" value="Genomic_DNA"/>
</dbReference>
<protein>
    <submittedName>
        <fullName evidence="1">Uncharacterized protein</fullName>
    </submittedName>
</protein>
<reference evidence="1 2" key="1">
    <citation type="submission" date="2019-10" db="EMBL/GenBank/DDBJ databases">
        <authorList>
            <person name="Karimi E."/>
        </authorList>
    </citation>
    <scope>NUCLEOTIDE SEQUENCE [LARGE SCALE GENOMIC DNA]</scope>
    <source>
        <strain evidence="1">Aeromonas sp. 8C</strain>
    </source>
</reference>
<sequence>MEEELGIIETTLLILLNNLQPRQDAEYAGRKAQRISGARRLLLRGHPQRLATVARAGGGAQG</sequence>
<evidence type="ECO:0000313" key="1">
    <source>
        <dbReference type="EMBL" id="VXA86988.1"/>
    </source>
</evidence>
<organism evidence="1 2">
    <name type="scientific">Aeromonas veronii</name>
    <dbReference type="NCBI Taxonomy" id="654"/>
    <lineage>
        <taxon>Bacteria</taxon>
        <taxon>Pseudomonadati</taxon>
        <taxon>Pseudomonadota</taxon>
        <taxon>Gammaproteobacteria</taxon>
        <taxon>Aeromonadales</taxon>
        <taxon>Aeromonadaceae</taxon>
        <taxon>Aeromonas</taxon>
    </lineage>
</organism>
<gene>
    <name evidence="1" type="ORF">AERO8C_40044</name>
</gene>
<proteinExistence type="predicted"/>
<evidence type="ECO:0000313" key="2">
    <source>
        <dbReference type="Proteomes" id="UP000439123"/>
    </source>
</evidence>
<dbReference type="AlphaFoldDB" id="A0A653L6A1"/>
<accession>A0A653L6A1</accession>